<dbReference type="Gene3D" id="3.90.1720.10">
    <property type="entry name" value="endopeptidase domain like (from Nostoc punctiforme)"/>
    <property type="match status" value="1"/>
</dbReference>
<dbReference type="PANTHER" id="PTHR47359">
    <property type="entry name" value="PEPTIDOGLYCAN DL-ENDOPEPTIDASE CWLO"/>
    <property type="match status" value="1"/>
</dbReference>
<gene>
    <name evidence="8" type="ORF">GCM10010439_08300</name>
</gene>
<dbReference type="PANTHER" id="PTHR47359:SF3">
    <property type="entry name" value="NLP_P60 DOMAIN-CONTAINING PROTEIN-RELATED"/>
    <property type="match status" value="1"/>
</dbReference>
<evidence type="ECO:0000256" key="5">
    <source>
        <dbReference type="SAM" id="Coils"/>
    </source>
</evidence>
<evidence type="ECO:0000313" key="9">
    <source>
        <dbReference type="Proteomes" id="UP001501842"/>
    </source>
</evidence>
<keyword evidence="9" id="KW-1185">Reference proteome</keyword>
<dbReference type="SUPFAM" id="SSF54001">
    <property type="entry name" value="Cysteine proteinases"/>
    <property type="match status" value="1"/>
</dbReference>
<name>A0ABN3TX42_9ACTN</name>
<protein>
    <submittedName>
        <fullName evidence="8">C40 family peptidase</fullName>
    </submittedName>
</protein>
<comment type="caution">
    <text evidence="8">The sequence shown here is derived from an EMBL/GenBank/DDBJ whole genome shotgun (WGS) entry which is preliminary data.</text>
</comment>
<dbReference type="PROSITE" id="PS51935">
    <property type="entry name" value="NLPC_P60"/>
    <property type="match status" value="1"/>
</dbReference>
<dbReference type="InterPro" id="IPR000064">
    <property type="entry name" value="NLP_P60_dom"/>
</dbReference>
<keyword evidence="2" id="KW-0645">Protease</keyword>
<dbReference type="Proteomes" id="UP001501842">
    <property type="component" value="Unassembled WGS sequence"/>
</dbReference>
<keyword evidence="3" id="KW-0378">Hydrolase</keyword>
<evidence type="ECO:0000256" key="3">
    <source>
        <dbReference type="ARBA" id="ARBA00022801"/>
    </source>
</evidence>
<sequence>MKLAHHRLLALICGVTAVAVSVPGIAHAEPDPMKRIESVHEELEKVSEQINGLKVKLKQAERAAKVASDNASRQQKALDAIAQEVSGLAANSYMRGGTDQALILATSDDPQEFLDQSSTLTYFASQSGTKVTELLSAMQAAQRAKKAADDRAGQVRKLNNQLTDRQKKLKDDYTQIRDKIVRKDPKKIVDIPPVPGAGKAAEALRLALSQLGKPYVWGADGPNSYDCSGLTMWAYAQVGINLPHYTGSQWNAGAHVGRDELQPGDLVFFYSDLHHVGLYIGDGQMVHAPQTGDVVKIAPIGGRPFAGGVRVA</sequence>
<proteinExistence type="inferred from homology"/>
<dbReference type="InterPro" id="IPR051794">
    <property type="entry name" value="PG_Endopeptidase_C40"/>
</dbReference>
<evidence type="ECO:0000256" key="4">
    <source>
        <dbReference type="ARBA" id="ARBA00022807"/>
    </source>
</evidence>
<feature type="domain" description="NlpC/P60" evidence="7">
    <location>
        <begin position="197"/>
        <end position="312"/>
    </location>
</feature>
<feature type="coiled-coil region" evidence="5">
    <location>
        <begin position="36"/>
        <end position="77"/>
    </location>
</feature>
<dbReference type="RefSeq" id="WP_344448780.1">
    <property type="nucleotide sequence ID" value="NZ_BAAATZ010000003.1"/>
</dbReference>
<evidence type="ECO:0000256" key="6">
    <source>
        <dbReference type="SAM" id="SignalP"/>
    </source>
</evidence>
<comment type="similarity">
    <text evidence="1">Belongs to the peptidase C40 family.</text>
</comment>
<keyword evidence="6" id="KW-0732">Signal</keyword>
<keyword evidence="5" id="KW-0175">Coiled coil</keyword>
<evidence type="ECO:0000313" key="8">
    <source>
        <dbReference type="EMBL" id="GAA2720424.1"/>
    </source>
</evidence>
<evidence type="ECO:0000259" key="7">
    <source>
        <dbReference type="PROSITE" id="PS51935"/>
    </source>
</evidence>
<feature type="signal peptide" evidence="6">
    <location>
        <begin position="1"/>
        <end position="28"/>
    </location>
</feature>
<reference evidence="8 9" key="1">
    <citation type="journal article" date="2019" name="Int. J. Syst. Evol. Microbiol.">
        <title>The Global Catalogue of Microorganisms (GCM) 10K type strain sequencing project: providing services to taxonomists for standard genome sequencing and annotation.</title>
        <authorList>
            <consortium name="The Broad Institute Genomics Platform"/>
            <consortium name="The Broad Institute Genome Sequencing Center for Infectious Disease"/>
            <person name="Wu L."/>
            <person name="Ma J."/>
        </authorList>
    </citation>
    <scope>NUCLEOTIDE SEQUENCE [LARGE SCALE GENOMIC DNA]</scope>
    <source>
        <strain evidence="8 9">JCM 8201</strain>
    </source>
</reference>
<organism evidence="8 9">
    <name type="scientific">Actinocorallia aurantiaca</name>
    <dbReference type="NCBI Taxonomy" id="46204"/>
    <lineage>
        <taxon>Bacteria</taxon>
        <taxon>Bacillati</taxon>
        <taxon>Actinomycetota</taxon>
        <taxon>Actinomycetes</taxon>
        <taxon>Streptosporangiales</taxon>
        <taxon>Thermomonosporaceae</taxon>
        <taxon>Actinocorallia</taxon>
    </lineage>
</organism>
<dbReference type="EMBL" id="BAAATZ010000003">
    <property type="protein sequence ID" value="GAA2720424.1"/>
    <property type="molecule type" value="Genomic_DNA"/>
</dbReference>
<accession>A0ABN3TX42</accession>
<dbReference type="Pfam" id="PF00877">
    <property type="entry name" value="NLPC_P60"/>
    <property type="match status" value="1"/>
</dbReference>
<feature type="chain" id="PRO_5046494072" evidence="6">
    <location>
        <begin position="29"/>
        <end position="312"/>
    </location>
</feature>
<evidence type="ECO:0000256" key="1">
    <source>
        <dbReference type="ARBA" id="ARBA00007074"/>
    </source>
</evidence>
<evidence type="ECO:0000256" key="2">
    <source>
        <dbReference type="ARBA" id="ARBA00022670"/>
    </source>
</evidence>
<keyword evidence="4" id="KW-0788">Thiol protease</keyword>
<dbReference type="InterPro" id="IPR038765">
    <property type="entry name" value="Papain-like_cys_pep_sf"/>
</dbReference>